<protein>
    <submittedName>
        <fullName evidence="1">Carbohydrate ABC transporter substrate-binding protein</fullName>
    </submittedName>
</protein>
<comment type="caution">
    <text evidence="1">The sequence shown here is derived from an EMBL/GenBank/DDBJ whole genome shotgun (WGS) entry which is preliminary data.</text>
</comment>
<accession>A0ABS0GV82</accession>
<sequence length="439" mass="48016">MPLPLPHPARGSRTGRINRRLGAALLVLVTVLSGCTAQAEAPKDSRIELSVFWWGGERRAELTKQALEIYTERYPDVTFKFTWQGNAGYFDRLSTEAAAGNAPDLFQIDDNYLTEYAQREILLDLTDYVRSDLLDLRKLSSGLAQSSQVTGRTVAAAAAENTPGLIYNKSLLARLDLPEPHIGMSYADYLEWAEEVTERSGGKVAGTMDPSADYKALWLWLRSQNKELYRGRQVGFTEGDLTRWFDLWRGARASKAAPKAEVIQPANTGDVTKQLVASGKAATSFVWSNQLSELQKLTKDKLGLVSYPGDPKAQWARASLYWAGFRGTRHPETVVHVIDFLVNDATAGSILGTERGLSANLDVRKSVEQSLTDESMKLSVAFETTMTERFGAAPVPPPKGHASIKALLIQAAESVQFGQATSKEAAAAFISQANAALTS</sequence>
<organism evidence="1 2">
    <name type="scientific">Plantactinospora alkalitolerans</name>
    <dbReference type="NCBI Taxonomy" id="2789879"/>
    <lineage>
        <taxon>Bacteria</taxon>
        <taxon>Bacillati</taxon>
        <taxon>Actinomycetota</taxon>
        <taxon>Actinomycetes</taxon>
        <taxon>Micromonosporales</taxon>
        <taxon>Micromonosporaceae</taxon>
        <taxon>Plantactinospora</taxon>
    </lineage>
</organism>
<gene>
    <name evidence="1" type="ORF">I0C86_13540</name>
</gene>
<dbReference type="PANTHER" id="PTHR43649:SF11">
    <property type="entry name" value="ABC TRANSPORTER SUBSTRATE-BINDING PROTEIN YESO-RELATED"/>
    <property type="match status" value="1"/>
</dbReference>
<name>A0ABS0GV82_9ACTN</name>
<dbReference type="EMBL" id="JADPUN010000142">
    <property type="protein sequence ID" value="MBF9129976.1"/>
    <property type="molecule type" value="Genomic_DNA"/>
</dbReference>
<proteinExistence type="predicted"/>
<reference evidence="1 2" key="1">
    <citation type="submission" date="2020-11" db="EMBL/GenBank/DDBJ databases">
        <title>A novel isolate from a Black sea contaminated sediment with potential to produce alkanes: Plantactinospora alkalitolerans sp. nov.</title>
        <authorList>
            <person name="Carro L."/>
            <person name="Veyisoglu A."/>
            <person name="Guven K."/>
            <person name="Schumann P."/>
            <person name="Klenk H.-P."/>
            <person name="Sahin N."/>
        </authorList>
    </citation>
    <scope>NUCLEOTIDE SEQUENCE [LARGE SCALE GENOMIC DNA]</scope>
    <source>
        <strain evidence="1 2">S1510</strain>
    </source>
</reference>
<dbReference type="SUPFAM" id="SSF53850">
    <property type="entry name" value="Periplasmic binding protein-like II"/>
    <property type="match status" value="1"/>
</dbReference>
<keyword evidence="2" id="KW-1185">Reference proteome</keyword>
<dbReference type="Proteomes" id="UP000638560">
    <property type="component" value="Unassembled WGS sequence"/>
</dbReference>
<dbReference type="InterPro" id="IPR006059">
    <property type="entry name" value="SBP"/>
</dbReference>
<evidence type="ECO:0000313" key="1">
    <source>
        <dbReference type="EMBL" id="MBF9129976.1"/>
    </source>
</evidence>
<dbReference type="Pfam" id="PF13416">
    <property type="entry name" value="SBP_bac_8"/>
    <property type="match status" value="1"/>
</dbReference>
<dbReference type="PANTHER" id="PTHR43649">
    <property type="entry name" value="ARABINOSE-BINDING PROTEIN-RELATED"/>
    <property type="match status" value="1"/>
</dbReference>
<dbReference type="Gene3D" id="3.40.190.10">
    <property type="entry name" value="Periplasmic binding protein-like II"/>
    <property type="match status" value="2"/>
</dbReference>
<dbReference type="InterPro" id="IPR050490">
    <property type="entry name" value="Bact_solute-bd_prot1"/>
</dbReference>
<evidence type="ECO:0000313" key="2">
    <source>
        <dbReference type="Proteomes" id="UP000638560"/>
    </source>
</evidence>